<dbReference type="NCBIfam" id="TIGR00044">
    <property type="entry name" value="YggS family pyridoxal phosphate-dependent enzyme"/>
    <property type="match status" value="1"/>
</dbReference>
<keyword evidence="5" id="KW-0175">Coiled coil</keyword>
<gene>
    <name evidence="7" type="ordered locus">Ccel_0415</name>
</gene>
<dbReference type="STRING" id="394503.Ccel_0415"/>
<evidence type="ECO:0000259" key="6">
    <source>
        <dbReference type="Pfam" id="PF01168"/>
    </source>
</evidence>
<dbReference type="HAMAP" id="MF_02087">
    <property type="entry name" value="PLP_homeostasis"/>
    <property type="match status" value="1"/>
</dbReference>
<dbReference type="Pfam" id="PF01168">
    <property type="entry name" value="Ala_racemase_N"/>
    <property type="match status" value="1"/>
</dbReference>
<evidence type="ECO:0000313" key="8">
    <source>
        <dbReference type="Proteomes" id="UP000001349"/>
    </source>
</evidence>
<dbReference type="PIRSF" id="PIRSF004848">
    <property type="entry name" value="YBL036c_PLPDEIII"/>
    <property type="match status" value="1"/>
</dbReference>
<dbReference type="InterPro" id="IPR029066">
    <property type="entry name" value="PLP-binding_barrel"/>
</dbReference>
<evidence type="ECO:0000256" key="3">
    <source>
        <dbReference type="PIRSR" id="PIRSR004848-1"/>
    </source>
</evidence>
<dbReference type="SUPFAM" id="SSF51419">
    <property type="entry name" value="PLP-binding barrel"/>
    <property type="match status" value="1"/>
</dbReference>
<dbReference type="FunFam" id="3.20.20.10:FF:000018">
    <property type="entry name" value="Pyridoxal phosphate homeostasis protein"/>
    <property type="match status" value="1"/>
</dbReference>
<evidence type="ECO:0000313" key="7">
    <source>
        <dbReference type="EMBL" id="ACL74799.1"/>
    </source>
</evidence>
<dbReference type="AlphaFoldDB" id="B8I5Y2"/>
<accession>B8I5Y2</accession>
<dbReference type="Gene3D" id="3.20.20.10">
    <property type="entry name" value="Alanine racemase"/>
    <property type="match status" value="1"/>
</dbReference>
<organism evidence="7 8">
    <name type="scientific">Ruminiclostridium cellulolyticum (strain ATCC 35319 / DSM 5812 / JCM 6584 / H10)</name>
    <name type="common">Clostridium cellulolyticum</name>
    <dbReference type="NCBI Taxonomy" id="394503"/>
    <lineage>
        <taxon>Bacteria</taxon>
        <taxon>Bacillati</taxon>
        <taxon>Bacillota</taxon>
        <taxon>Clostridia</taxon>
        <taxon>Eubacteriales</taxon>
        <taxon>Oscillospiraceae</taxon>
        <taxon>Ruminiclostridium</taxon>
    </lineage>
</organism>
<dbReference type="Proteomes" id="UP000001349">
    <property type="component" value="Chromosome"/>
</dbReference>
<feature type="modified residue" description="N6-(pyridoxal phosphate)lysine" evidence="2 3">
    <location>
        <position position="38"/>
    </location>
</feature>
<dbReference type="GO" id="GO:0030170">
    <property type="term" value="F:pyridoxal phosphate binding"/>
    <property type="evidence" value="ECO:0007669"/>
    <property type="project" value="UniProtKB-UniRule"/>
</dbReference>
<feature type="coiled-coil region" evidence="5">
    <location>
        <begin position="7"/>
        <end position="34"/>
    </location>
</feature>
<dbReference type="CDD" id="cd00635">
    <property type="entry name" value="PLPDE_III_YBL036c_like"/>
    <property type="match status" value="1"/>
</dbReference>
<keyword evidence="1 2" id="KW-0663">Pyridoxal phosphate</keyword>
<evidence type="ECO:0000256" key="2">
    <source>
        <dbReference type="HAMAP-Rule" id="MF_02087"/>
    </source>
</evidence>
<name>B8I5Y2_RUMCH</name>
<dbReference type="EMBL" id="CP001348">
    <property type="protein sequence ID" value="ACL74799.1"/>
    <property type="molecule type" value="Genomic_DNA"/>
</dbReference>
<dbReference type="InterPro" id="IPR011078">
    <property type="entry name" value="PyrdxlP_homeostasis"/>
</dbReference>
<dbReference type="HOGENOM" id="CLU_059988_1_1_9"/>
<dbReference type="KEGG" id="cce:Ccel_0415"/>
<evidence type="ECO:0000256" key="1">
    <source>
        <dbReference type="ARBA" id="ARBA00022898"/>
    </source>
</evidence>
<evidence type="ECO:0000256" key="4">
    <source>
        <dbReference type="RuleBase" id="RU004514"/>
    </source>
</evidence>
<dbReference type="eggNOG" id="COG0325">
    <property type="taxonomic scope" value="Bacteria"/>
</dbReference>
<dbReference type="OrthoDB" id="9804072at2"/>
<comment type="similarity">
    <text evidence="2 4">Belongs to the pyridoxal phosphate-binding protein YggS/PROSC family.</text>
</comment>
<dbReference type="PANTHER" id="PTHR10146">
    <property type="entry name" value="PROLINE SYNTHETASE CO-TRANSCRIBED BACTERIAL HOMOLOG PROTEIN"/>
    <property type="match status" value="1"/>
</dbReference>
<comment type="cofactor">
    <cofactor evidence="3">
        <name>pyridoxal 5'-phosphate</name>
        <dbReference type="ChEBI" id="CHEBI:597326"/>
    </cofactor>
</comment>
<sequence>MNQESILNQYKLIVQNIEKSAEKVKRDAKNINLLAVSKFHEVNKIIPLLEIGHCHFGESRVQEAKSKWIDLKKLYPQTILHLIGPLQTNKVKDAIQLFDIIETLDREKLAEKIADELRKTGKNPKIFIQVNIGMEVQKSGIAPEELKMFLNKCRNDYALDIKGLMCIPPAGEDSVKYFLDLYNLAQKNGLEEISMGMSDDYQEAILSGATQVRIGSSLFGKRNYT</sequence>
<evidence type="ECO:0000256" key="5">
    <source>
        <dbReference type="SAM" id="Coils"/>
    </source>
</evidence>
<dbReference type="RefSeq" id="WP_012634861.1">
    <property type="nucleotide sequence ID" value="NC_011898.1"/>
</dbReference>
<reference evidence="7 8" key="1">
    <citation type="submission" date="2009-01" db="EMBL/GenBank/DDBJ databases">
        <title>Complete sequence of Clostridium cellulolyticum H10.</title>
        <authorList>
            <consortium name="US DOE Joint Genome Institute"/>
            <person name="Lucas S."/>
            <person name="Copeland A."/>
            <person name="Lapidus A."/>
            <person name="Glavina del Rio T."/>
            <person name="Dalin E."/>
            <person name="Tice H."/>
            <person name="Bruce D."/>
            <person name="Goodwin L."/>
            <person name="Pitluck S."/>
            <person name="Chertkov O."/>
            <person name="Saunders E."/>
            <person name="Brettin T."/>
            <person name="Detter J.C."/>
            <person name="Han C."/>
            <person name="Larimer F."/>
            <person name="Land M."/>
            <person name="Hauser L."/>
            <person name="Kyrpides N."/>
            <person name="Ivanova N."/>
            <person name="Zhou J."/>
            <person name="Richardson P."/>
        </authorList>
    </citation>
    <scope>NUCLEOTIDE SEQUENCE [LARGE SCALE GENOMIC DNA]</scope>
    <source>
        <strain evidence="8">ATCC 35319 / DSM 5812 / JCM 6584 / H10</strain>
    </source>
</reference>
<proteinExistence type="inferred from homology"/>
<keyword evidence="8" id="KW-1185">Reference proteome</keyword>
<dbReference type="InterPro" id="IPR001608">
    <property type="entry name" value="Ala_racemase_N"/>
</dbReference>
<protein>
    <recommendedName>
        <fullName evidence="2">Pyridoxal phosphate homeostasis protein</fullName>
        <shortName evidence="2">PLP homeostasis protein</shortName>
    </recommendedName>
</protein>
<dbReference type="PANTHER" id="PTHR10146:SF14">
    <property type="entry name" value="PYRIDOXAL PHOSPHATE HOMEOSTASIS PROTEIN"/>
    <property type="match status" value="1"/>
</dbReference>
<feature type="domain" description="Alanine racemase N-terminal" evidence="6">
    <location>
        <begin position="15"/>
        <end position="221"/>
    </location>
</feature>
<comment type="function">
    <text evidence="2">Pyridoxal 5'-phosphate (PLP)-binding protein, which is involved in PLP homeostasis.</text>
</comment>